<keyword evidence="2" id="KW-0812">Transmembrane</keyword>
<proteinExistence type="predicted"/>
<dbReference type="InterPro" id="IPR025194">
    <property type="entry name" value="RodZ-like_C"/>
</dbReference>
<dbReference type="InterPro" id="IPR050400">
    <property type="entry name" value="Bact_Cytoskel_RodZ"/>
</dbReference>
<dbReference type="EMBL" id="CP016534">
    <property type="protein sequence ID" value="ANU10577.1"/>
    <property type="molecule type" value="Genomic_DNA"/>
</dbReference>
<evidence type="ECO:0000313" key="4">
    <source>
        <dbReference type="EMBL" id="ANU10577.1"/>
    </source>
</evidence>
<dbReference type="PANTHER" id="PTHR34475">
    <property type="match status" value="1"/>
</dbReference>
<sequence length="292" mass="32126">MIVLSELGTQLKEARIAKGYSLEDLQDLTKIQKRYLAGIEDGNHSMMPGAFYVRAFIKQYAAAVGLNGEELLEQHKLEMPVNEPVARSPMPSALASRNRSVNRTASSEAYAEFMPKFLVALFIVLILAVVWYFYSASTNSGSPNLPEDEGDGISYEESAPAAPEEPEEKASEEPVEEPAAEPAGPESVLAVEETQGETTTYSWQGPADRQLEIAANGPSWIAATDENQEELTSGARVMQAEETETIDLSEVDFVRLRIGDYSNVDLTLNGEPIEYEQQLQPQNVVIQFTNSE</sequence>
<evidence type="ECO:0000256" key="2">
    <source>
        <dbReference type="SAM" id="Phobius"/>
    </source>
</evidence>
<dbReference type="Proteomes" id="UP000092661">
    <property type="component" value="Chromosome"/>
</dbReference>
<gene>
    <name evidence="4" type="ORF">BBH88_09785</name>
</gene>
<dbReference type="PROSITE" id="PS50943">
    <property type="entry name" value="HTH_CROC1"/>
    <property type="match status" value="1"/>
</dbReference>
<accession>A0ABM6D5E5</accession>
<dbReference type="PANTHER" id="PTHR34475:SF1">
    <property type="entry name" value="CYTOSKELETON PROTEIN RODZ"/>
    <property type="match status" value="1"/>
</dbReference>
<feature type="transmembrane region" description="Helical" evidence="2">
    <location>
        <begin position="117"/>
        <end position="134"/>
    </location>
</feature>
<reference evidence="4" key="1">
    <citation type="submission" date="2016-10" db="EMBL/GenBank/DDBJ databases">
        <authorList>
            <person name="See-Too W.S."/>
        </authorList>
    </citation>
    <scope>NUCLEOTIDE SEQUENCE</scope>
    <source>
        <strain evidence="4">DSM 14505</strain>
    </source>
</reference>
<keyword evidence="2" id="KW-1133">Transmembrane helix</keyword>
<keyword evidence="5" id="KW-1185">Reference proteome</keyword>
<feature type="region of interest" description="Disordered" evidence="1">
    <location>
        <begin position="141"/>
        <end position="186"/>
    </location>
</feature>
<dbReference type="InterPro" id="IPR001387">
    <property type="entry name" value="Cro/C1-type_HTH"/>
</dbReference>
<evidence type="ECO:0000259" key="3">
    <source>
        <dbReference type="PROSITE" id="PS50943"/>
    </source>
</evidence>
<dbReference type="Gene3D" id="1.10.260.40">
    <property type="entry name" value="lambda repressor-like DNA-binding domains"/>
    <property type="match status" value="1"/>
</dbReference>
<dbReference type="InterPro" id="IPR010982">
    <property type="entry name" value="Lambda_DNA-bd_dom_sf"/>
</dbReference>
<feature type="domain" description="HTH cro/C1-type" evidence="3">
    <location>
        <begin position="11"/>
        <end position="45"/>
    </location>
</feature>
<name>A0ABM6D5E5_9BACL</name>
<organism evidence="4 5">
    <name type="scientific">Planococcus antarcticus DSM 14505</name>
    <dbReference type="NCBI Taxonomy" id="1185653"/>
    <lineage>
        <taxon>Bacteria</taxon>
        <taxon>Bacillati</taxon>
        <taxon>Bacillota</taxon>
        <taxon>Bacilli</taxon>
        <taxon>Bacillales</taxon>
        <taxon>Caryophanaceae</taxon>
        <taxon>Planococcus</taxon>
    </lineage>
</organism>
<evidence type="ECO:0000256" key="1">
    <source>
        <dbReference type="SAM" id="MobiDB-lite"/>
    </source>
</evidence>
<dbReference type="Pfam" id="PF13464">
    <property type="entry name" value="RodZ_C"/>
    <property type="match status" value="1"/>
</dbReference>
<protein>
    <submittedName>
        <fullName evidence="4">Transcriptional regulator in cluster with unspecified monosaccharide ABC transporter</fullName>
    </submittedName>
</protein>
<dbReference type="SUPFAM" id="SSF47413">
    <property type="entry name" value="lambda repressor-like DNA-binding domains"/>
    <property type="match status" value="1"/>
</dbReference>
<dbReference type="CDD" id="cd00093">
    <property type="entry name" value="HTH_XRE"/>
    <property type="match status" value="1"/>
</dbReference>
<keyword evidence="2" id="KW-0472">Membrane</keyword>
<dbReference type="Pfam" id="PF13413">
    <property type="entry name" value="HTH_25"/>
    <property type="match status" value="1"/>
</dbReference>
<evidence type="ECO:0000313" key="5">
    <source>
        <dbReference type="Proteomes" id="UP000092661"/>
    </source>
</evidence>